<proteinExistence type="predicted"/>
<dbReference type="Pfam" id="PF07244">
    <property type="entry name" value="POTRA"/>
    <property type="match status" value="1"/>
</dbReference>
<dbReference type="Gene3D" id="3.10.20.310">
    <property type="entry name" value="membrane protein fhac"/>
    <property type="match status" value="2"/>
</dbReference>
<protein>
    <recommendedName>
        <fullName evidence="1">POTRA domain-containing protein</fullName>
    </recommendedName>
</protein>
<evidence type="ECO:0000313" key="2">
    <source>
        <dbReference type="EMBL" id="GEN62114.1"/>
    </source>
</evidence>
<sequence>MLQISPRSRCFSLRHLAVGFGLIMSGAAMIIVAPANVAQAAAPPGADEPLTLSALHIEGNKQVATPDIMSVVPFHVGDTVTQNQISKGLDAVQQLYKSKNVGGSFGGGMKFIGKKVEVTWNITEQQPLGGPVVDGVVFSGNSKISADALTAVTKLRPGSPVSNEAVQADQKAITDLYKSKNISASVGMTPSSPTPNHFLVTWTIVEK</sequence>
<dbReference type="Proteomes" id="UP000321746">
    <property type="component" value="Unassembled WGS sequence"/>
</dbReference>
<evidence type="ECO:0000313" key="3">
    <source>
        <dbReference type="Proteomes" id="UP000321746"/>
    </source>
</evidence>
<evidence type="ECO:0000259" key="1">
    <source>
        <dbReference type="Pfam" id="PF07244"/>
    </source>
</evidence>
<dbReference type="RefSeq" id="WP_173571856.1">
    <property type="nucleotide sequence ID" value="NZ_BJYG01000002.1"/>
</dbReference>
<reference evidence="2 3" key="1">
    <citation type="submission" date="2019-07" db="EMBL/GenBank/DDBJ databases">
        <title>Whole genome shotgun sequence of Acetobacter oeni NBRC 105207.</title>
        <authorList>
            <person name="Hosoyama A."/>
            <person name="Uohara A."/>
            <person name="Ohji S."/>
            <person name="Ichikawa N."/>
        </authorList>
    </citation>
    <scope>NUCLEOTIDE SEQUENCE [LARGE SCALE GENOMIC DNA]</scope>
    <source>
        <strain evidence="2 3">NBRC 105207</strain>
    </source>
</reference>
<organism evidence="2 3">
    <name type="scientific">Acetobacter oeni</name>
    <dbReference type="NCBI Taxonomy" id="304077"/>
    <lineage>
        <taxon>Bacteria</taxon>
        <taxon>Pseudomonadati</taxon>
        <taxon>Pseudomonadota</taxon>
        <taxon>Alphaproteobacteria</taxon>
        <taxon>Acetobacterales</taxon>
        <taxon>Acetobacteraceae</taxon>
        <taxon>Acetobacter</taxon>
    </lineage>
</organism>
<dbReference type="EMBL" id="BJYG01000002">
    <property type="protein sequence ID" value="GEN62114.1"/>
    <property type="molecule type" value="Genomic_DNA"/>
</dbReference>
<dbReference type="AlphaFoldDB" id="A0A511XGN3"/>
<gene>
    <name evidence="2" type="ORF">AOE01nite_03380</name>
</gene>
<feature type="domain" description="POTRA" evidence="1">
    <location>
        <begin position="132"/>
        <end position="206"/>
    </location>
</feature>
<accession>A0A511XGN3</accession>
<dbReference type="GO" id="GO:0019867">
    <property type="term" value="C:outer membrane"/>
    <property type="evidence" value="ECO:0007669"/>
    <property type="project" value="InterPro"/>
</dbReference>
<name>A0A511XGN3_9PROT</name>
<keyword evidence="3" id="KW-1185">Reference proteome</keyword>
<dbReference type="InterPro" id="IPR010827">
    <property type="entry name" value="BamA/TamA_POTRA"/>
</dbReference>
<comment type="caution">
    <text evidence="2">The sequence shown here is derived from an EMBL/GenBank/DDBJ whole genome shotgun (WGS) entry which is preliminary data.</text>
</comment>